<accession>A0A9E4KAV0</accession>
<name>A0A9E4KAV0_9GAMM</name>
<gene>
    <name evidence="3" type="ORF">JAZ07_01125</name>
</gene>
<dbReference type="InterPro" id="IPR036573">
    <property type="entry name" value="CBM_sf_5/12"/>
</dbReference>
<comment type="caution">
    <text evidence="3">The sequence shown here is derived from an EMBL/GenBank/DDBJ whole genome shotgun (WGS) entry which is preliminary data.</text>
</comment>
<keyword evidence="1" id="KW-0378">Hydrolase</keyword>
<evidence type="ECO:0000256" key="1">
    <source>
        <dbReference type="ARBA" id="ARBA00022801"/>
    </source>
</evidence>
<dbReference type="GO" id="GO:0005975">
    <property type="term" value="P:carbohydrate metabolic process"/>
    <property type="evidence" value="ECO:0007669"/>
    <property type="project" value="InterPro"/>
</dbReference>
<dbReference type="InterPro" id="IPR003610">
    <property type="entry name" value="CBM5/12"/>
</dbReference>
<dbReference type="AlphaFoldDB" id="A0A9E4KAV0"/>
<dbReference type="SMART" id="SM00495">
    <property type="entry name" value="ChtBD3"/>
    <property type="match status" value="3"/>
</dbReference>
<sequence length="473" mass="52780">MADIDYSGDNKGTMRKLSNISELFTYNKIGYPIAPFPWEATTTSLQWELDKEYAAGDFVSNNNKLYYALQAHTAAAADEPTDTNAGADTFWEEYIAGETNLDWKSGNDYTTNQFVSHDGQLYTAKRDISNSPQNPKDATDDFAKFIPDEVPDELPWRAEDTYDNGQFVSYNGKLYSMVLSAPHQSSVNPAQDTVSWKLYAVTDSDLSYQAIKWQNGFPYQKGDIVYFTGTSGQSKFYYLKPTAEYNEASNGSGNPLDFDRFASSKAPPTDTDSWQEMFEDSNLVKPIVQWDSTKGDGYDTNDFVHFGGTIYKNVTGQSSATEPKDDTTNWEEYAGGATGANLAWSKDETYEEGQFVSDSDKLYYAKAGVGPSTLQPKLDTANWQLYPDEFKPDLSADSEMCYLGLETSVTAQVTAGNTFNINTTPYNADTYRIAVYHSGIRVPLSETFTGTTAKIHGPLDVDEVITYDLFRFK</sequence>
<reference evidence="3" key="1">
    <citation type="journal article" date="2021" name="Proc. Natl. Acad. Sci. U.S.A.">
        <title>Global biogeography of chemosynthetic symbionts reveals both localized and globally distributed symbiont groups. .</title>
        <authorList>
            <person name="Osvatic J.T."/>
            <person name="Wilkins L.G.E."/>
            <person name="Leibrecht L."/>
            <person name="Leray M."/>
            <person name="Zauner S."/>
            <person name="Polzin J."/>
            <person name="Camacho Y."/>
            <person name="Gros O."/>
            <person name="van Gils J.A."/>
            <person name="Eisen J.A."/>
            <person name="Petersen J.M."/>
            <person name="Yuen B."/>
        </authorList>
    </citation>
    <scope>NUCLEOTIDE SEQUENCE</scope>
    <source>
        <strain evidence="3">MAGclacostrist064TRANS</strain>
    </source>
</reference>
<evidence type="ECO:0000313" key="4">
    <source>
        <dbReference type="Proteomes" id="UP000886667"/>
    </source>
</evidence>
<dbReference type="GO" id="GO:0005576">
    <property type="term" value="C:extracellular region"/>
    <property type="evidence" value="ECO:0007669"/>
    <property type="project" value="InterPro"/>
</dbReference>
<dbReference type="Proteomes" id="UP000886667">
    <property type="component" value="Unassembled WGS sequence"/>
</dbReference>
<feature type="domain" description="Chitin-binding type-3" evidence="2">
    <location>
        <begin position="44"/>
        <end position="94"/>
    </location>
</feature>
<organism evidence="3 4">
    <name type="scientific">Candidatus Thiodiazotropha taylori</name>
    <dbReference type="NCBI Taxonomy" id="2792791"/>
    <lineage>
        <taxon>Bacteria</taxon>
        <taxon>Pseudomonadati</taxon>
        <taxon>Pseudomonadota</taxon>
        <taxon>Gammaproteobacteria</taxon>
        <taxon>Chromatiales</taxon>
        <taxon>Sedimenticolaceae</taxon>
        <taxon>Candidatus Thiodiazotropha</taxon>
    </lineage>
</organism>
<evidence type="ECO:0000313" key="3">
    <source>
        <dbReference type="EMBL" id="MCG7944928.1"/>
    </source>
</evidence>
<feature type="domain" description="Chitin-binding type-3" evidence="2">
    <location>
        <begin position="100"/>
        <end position="159"/>
    </location>
</feature>
<dbReference type="Pfam" id="PF02839">
    <property type="entry name" value="CBM_5_12"/>
    <property type="match status" value="1"/>
</dbReference>
<evidence type="ECO:0000259" key="2">
    <source>
        <dbReference type="SMART" id="SM00495"/>
    </source>
</evidence>
<dbReference type="EMBL" id="JAEPCM010000016">
    <property type="protein sequence ID" value="MCG7944928.1"/>
    <property type="molecule type" value="Genomic_DNA"/>
</dbReference>
<dbReference type="Gene3D" id="2.10.10.90">
    <property type="match status" value="3"/>
</dbReference>
<proteinExistence type="predicted"/>
<protein>
    <recommendedName>
        <fullName evidence="2">Chitin-binding type-3 domain-containing protein</fullName>
    </recommendedName>
</protein>
<dbReference type="SUPFAM" id="SSF51055">
    <property type="entry name" value="Carbohydrate binding domain"/>
    <property type="match status" value="1"/>
</dbReference>
<dbReference type="GO" id="GO:0004553">
    <property type="term" value="F:hydrolase activity, hydrolyzing O-glycosyl compounds"/>
    <property type="evidence" value="ECO:0007669"/>
    <property type="project" value="InterPro"/>
</dbReference>
<dbReference type="GO" id="GO:0030246">
    <property type="term" value="F:carbohydrate binding"/>
    <property type="evidence" value="ECO:0007669"/>
    <property type="project" value="InterPro"/>
</dbReference>
<feature type="domain" description="Chitin-binding type-3" evidence="2">
    <location>
        <begin position="341"/>
        <end position="386"/>
    </location>
</feature>